<dbReference type="EMBL" id="CASHTH010002562">
    <property type="protein sequence ID" value="CAI8031773.1"/>
    <property type="molecule type" value="Genomic_DNA"/>
</dbReference>
<organism evidence="2 3">
    <name type="scientific">Geodia barretti</name>
    <name type="common">Barrett's horny sponge</name>
    <dbReference type="NCBI Taxonomy" id="519541"/>
    <lineage>
        <taxon>Eukaryota</taxon>
        <taxon>Metazoa</taxon>
        <taxon>Porifera</taxon>
        <taxon>Demospongiae</taxon>
        <taxon>Heteroscleromorpha</taxon>
        <taxon>Tetractinellida</taxon>
        <taxon>Astrophorina</taxon>
        <taxon>Geodiidae</taxon>
        <taxon>Geodia</taxon>
    </lineage>
</organism>
<gene>
    <name evidence="2" type="ORF">GBAR_LOCUS18007</name>
</gene>
<evidence type="ECO:0000256" key="1">
    <source>
        <dbReference type="SAM" id="SignalP"/>
    </source>
</evidence>
<keyword evidence="1" id="KW-0732">Signal</keyword>
<proteinExistence type="predicted"/>
<evidence type="ECO:0000313" key="3">
    <source>
        <dbReference type="Proteomes" id="UP001174909"/>
    </source>
</evidence>
<feature type="non-terminal residue" evidence="2">
    <location>
        <position position="136"/>
    </location>
</feature>
<dbReference type="AlphaFoldDB" id="A0AA35SMD4"/>
<accession>A0AA35SMD4</accession>
<protein>
    <submittedName>
        <fullName evidence="2">Uncharacterized protein</fullName>
    </submittedName>
</protein>
<keyword evidence="3" id="KW-1185">Reference proteome</keyword>
<sequence>MCLAGLLLLFAFSVAVALTPLTFTSMLLKHNNQWWESTGTMELLQSDTILAYKGKPPVQLIATVENRQSTKFNVSLLSVNCEELVVHELYVNVSDLHLYFTTEYPTKLPPGYNHFELESYLKYFITLGGAPNTSEL</sequence>
<reference evidence="2" key="1">
    <citation type="submission" date="2023-03" db="EMBL/GenBank/DDBJ databases">
        <authorList>
            <person name="Steffen K."/>
            <person name="Cardenas P."/>
        </authorList>
    </citation>
    <scope>NUCLEOTIDE SEQUENCE</scope>
</reference>
<feature type="chain" id="PRO_5041246373" evidence="1">
    <location>
        <begin position="18"/>
        <end position="136"/>
    </location>
</feature>
<name>A0AA35SMD4_GEOBA</name>
<comment type="caution">
    <text evidence="2">The sequence shown here is derived from an EMBL/GenBank/DDBJ whole genome shotgun (WGS) entry which is preliminary data.</text>
</comment>
<dbReference type="Proteomes" id="UP001174909">
    <property type="component" value="Unassembled WGS sequence"/>
</dbReference>
<feature type="signal peptide" evidence="1">
    <location>
        <begin position="1"/>
        <end position="17"/>
    </location>
</feature>
<evidence type="ECO:0000313" key="2">
    <source>
        <dbReference type="EMBL" id="CAI8031773.1"/>
    </source>
</evidence>